<feature type="domain" description="N-acetyltransferase" evidence="2">
    <location>
        <begin position="10"/>
        <end position="172"/>
    </location>
</feature>
<dbReference type="SUPFAM" id="SSF55729">
    <property type="entry name" value="Acyl-CoA N-acyltransferases (Nat)"/>
    <property type="match status" value="1"/>
</dbReference>
<sequence length="172" mass="19825">MNEKQHIEQISIREGSPDDVDELVSLANRADVKRLVPFTDVVPRGEEYFRKVLKFQSNDFWVRVATLDGEIVGFISGEPTINLKTKERIEGVEHIKTLVVDPKHWGKKIGGRLVSEAIEIAKKKSKKQIELWTHETNSRAQRLYEGKGFKLTGERKEAENTNEWIVHYSLNI</sequence>
<dbReference type="EMBL" id="MFCA01000025">
    <property type="protein sequence ID" value="OGE01678.1"/>
    <property type="molecule type" value="Genomic_DNA"/>
</dbReference>
<evidence type="ECO:0000259" key="2">
    <source>
        <dbReference type="PROSITE" id="PS51186"/>
    </source>
</evidence>
<dbReference type="InterPro" id="IPR016181">
    <property type="entry name" value="Acyl_CoA_acyltransferase"/>
</dbReference>
<organism evidence="3 4">
    <name type="scientific">Candidatus Curtissbacteria bacterium RIFOXYA1_FULL_41_14</name>
    <dbReference type="NCBI Taxonomy" id="1797737"/>
    <lineage>
        <taxon>Bacteria</taxon>
        <taxon>Candidatus Curtissiibacteriota</taxon>
    </lineage>
</organism>
<dbReference type="PANTHER" id="PTHR13947">
    <property type="entry name" value="GNAT FAMILY N-ACETYLTRANSFERASE"/>
    <property type="match status" value="1"/>
</dbReference>
<evidence type="ECO:0000313" key="4">
    <source>
        <dbReference type="Proteomes" id="UP000176751"/>
    </source>
</evidence>
<dbReference type="CDD" id="cd04301">
    <property type="entry name" value="NAT_SF"/>
    <property type="match status" value="1"/>
</dbReference>
<comment type="caution">
    <text evidence="3">The sequence shown here is derived from an EMBL/GenBank/DDBJ whole genome shotgun (WGS) entry which is preliminary data.</text>
</comment>
<evidence type="ECO:0000256" key="1">
    <source>
        <dbReference type="ARBA" id="ARBA00022679"/>
    </source>
</evidence>
<reference evidence="3 4" key="1">
    <citation type="journal article" date="2016" name="Nat. Commun.">
        <title>Thousands of microbial genomes shed light on interconnected biogeochemical processes in an aquifer system.</title>
        <authorList>
            <person name="Anantharaman K."/>
            <person name="Brown C.T."/>
            <person name="Hug L.A."/>
            <person name="Sharon I."/>
            <person name="Castelle C.J."/>
            <person name="Probst A.J."/>
            <person name="Thomas B.C."/>
            <person name="Singh A."/>
            <person name="Wilkins M.J."/>
            <person name="Karaoz U."/>
            <person name="Brodie E.L."/>
            <person name="Williams K.H."/>
            <person name="Hubbard S.S."/>
            <person name="Banfield J.F."/>
        </authorList>
    </citation>
    <scope>NUCLEOTIDE SEQUENCE [LARGE SCALE GENOMIC DNA]</scope>
</reference>
<proteinExistence type="predicted"/>
<dbReference type="Pfam" id="PF00583">
    <property type="entry name" value="Acetyltransf_1"/>
    <property type="match status" value="1"/>
</dbReference>
<dbReference type="InterPro" id="IPR050769">
    <property type="entry name" value="NAT_camello-type"/>
</dbReference>
<evidence type="ECO:0000313" key="3">
    <source>
        <dbReference type="EMBL" id="OGE01678.1"/>
    </source>
</evidence>
<name>A0A1F5HC48_9BACT</name>
<gene>
    <name evidence="3" type="ORF">A2196_02220</name>
</gene>
<protein>
    <recommendedName>
        <fullName evidence="2">N-acetyltransferase domain-containing protein</fullName>
    </recommendedName>
</protein>
<dbReference type="AlphaFoldDB" id="A0A1F5HC48"/>
<dbReference type="PANTHER" id="PTHR13947:SF37">
    <property type="entry name" value="LD18367P"/>
    <property type="match status" value="1"/>
</dbReference>
<accession>A0A1F5HC48</accession>
<dbReference type="Proteomes" id="UP000176751">
    <property type="component" value="Unassembled WGS sequence"/>
</dbReference>
<dbReference type="Gene3D" id="3.40.630.30">
    <property type="match status" value="1"/>
</dbReference>
<dbReference type="STRING" id="1797737.A2196_02220"/>
<dbReference type="GO" id="GO:0008080">
    <property type="term" value="F:N-acetyltransferase activity"/>
    <property type="evidence" value="ECO:0007669"/>
    <property type="project" value="InterPro"/>
</dbReference>
<dbReference type="PROSITE" id="PS51186">
    <property type="entry name" value="GNAT"/>
    <property type="match status" value="1"/>
</dbReference>
<dbReference type="InterPro" id="IPR000182">
    <property type="entry name" value="GNAT_dom"/>
</dbReference>
<keyword evidence="1" id="KW-0808">Transferase</keyword>